<gene>
    <name evidence="1" type="ORF">GRI65_01165</name>
</gene>
<protein>
    <recommendedName>
        <fullName evidence="3">DUF3987 domain-containing protein</fullName>
    </recommendedName>
</protein>
<dbReference type="OrthoDB" id="5453446at2"/>
<dbReference type="Proteomes" id="UP000431922">
    <property type="component" value="Unassembled WGS sequence"/>
</dbReference>
<organism evidence="1 2">
    <name type="scientific">Allopontixanthobacter sediminis</name>
    <dbReference type="NCBI Taxonomy" id="1689985"/>
    <lineage>
        <taxon>Bacteria</taxon>
        <taxon>Pseudomonadati</taxon>
        <taxon>Pseudomonadota</taxon>
        <taxon>Alphaproteobacteria</taxon>
        <taxon>Sphingomonadales</taxon>
        <taxon>Erythrobacteraceae</taxon>
        <taxon>Allopontixanthobacter</taxon>
    </lineage>
</organism>
<evidence type="ECO:0000313" key="2">
    <source>
        <dbReference type="Proteomes" id="UP000431922"/>
    </source>
</evidence>
<proteinExistence type="predicted"/>
<name>A0A845AXU1_9SPHN</name>
<sequence>MNSTTDSPYSAPDSIAQDENAWPEGLLGEIAAYFFNQAPYPNKTIALAGAIGFFSGIVGQKYNTPTGNGLNTYNLVLAHTGRGKEAIADGAGQLLKAIVGAVHAGKPGAPCAVDYQLPGHFASPEGLMKWLANKSSRGFSIQGEFAAKVKAMHSLKAQASQVALLALYLDLFNKSGDGKFLNGMAYSDEAKNTAPVLSPALTIIGESTFDLFDGIDLRAVSNGFLPRFNVFSTEEPRPYLNPNVGAPAPYPLVERLRGIAATCASYSEASPAIRVKMNDEAKARLIECERQATDLVNLGNGNVHAELWNRAYLKAVKLASLVAVGVNENEPVIDLKAANYGIELVAQQTRWTIKKFESGDVGEVAGNESKQRAHILKAVANYFAFEMDWGNPDRILRVNGVIRQSYIQSKLATLPAFKDDRRGATKALKDMLMSMNENGELKAADVGEMSNFLQKKCTARAYYIVEPNILEPYWPESSTFRRLWDFFQTVSH</sequence>
<dbReference type="AlphaFoldDB" id="A0A845AXU1"/>
<accession>A0A845AXU1</accession>
<evidence type="ECO:0000313" key="1">
    <source>
        <dbReference type="EMBL" id="MXP43060.1"/>
    </source>
</evidence>
<keyword evidence="2" id="KW-1185">Reference proteome</keyword>
<dbReference type="RefSeq" id="WP_160754709.1">
    <property type="nucleotide sequence ID" value="NZ_WTYL01000001.1"/>
</dbReference>
<dbReference type="EMBL" id="WTYL01000001">
    <property type="protein sequence ID" value="MXP43060.1"/>
    <property type="molecule type" value="Genomic_DNA"/>
</dbReference>
<evidence type="ECO:0008006" key="3">
    <source>
        <dbReference type="Google" id="ProtNLM"/>
    </source>
</evidence>
<reference evidence="1 2" key="1">
    <citation type="submission" date="2019-12" db="EMBL/GenBank/DDBJ databases">
        <title>Genomic-based taxomic classification of the family Erythrobacteraceae.</title>
        <authorList>
            <person name="Xu L."/>
        </authorList>
    </citation>
    <scope>NUCLEOTIDE SEQUENCE [LARGE SCALE GENOMIC DNA]</scope>
    <source>
        <strain evidence="1 2">KCTC 42453</strain>
    </source>
</reference>
<comment type="caution">
    <text evidence="1">The sequence shown here is derived from an EMBL/GenBank/DDBJ whole genome shotgun (WGS) entry which is preliminary data.</text>
</comment>